<dbReference type="PROSITE" id="PS51257">
    <property type="entry name" value="PROKAR_LIPOPROTEIN"/>
    <property type="match status" value="1"/>
</dbReference>
<dbReference type="Proteomes" id="UP001315001">
    <property type="component" value="Unassembled WGS sequence"/>
</dbReference>
<accession>A0ABS3ZF60</accession>
<protein>
    <submittedName>
        <fullName evidence="4">Flavodoxin</fullName>
    </submittedName>
</protein>
<comment type="caution">
    <text evidence="4">The sequence shown here is derived from an EMBL/GenBank/DDBJ whole genome shotgun (WGS) entry which is preliminary data.</text>
</comment>
<feature type="signal peptide" evidence="2">
    <location>
        <begin position="1"/>
        <end position="18"/>
    </location>
</feature>
<dbReference type="Gene3D" id="3.40.50.360">
    <property type="match status" value="1"/>
</dbReference>
<evidence type="ECO:0000256" key="1">
    <source>
        <dbReference type="SAM" id="MobiDB-lite"/>
    </source>
</evidence>
<feature type="compositionally biased region" description="Polar residues" evidence="1">
    <location>
        <begin position="42"/>
        <end position="58"/>
    </location>
</feature>
<dbReference type="InterPro" id="IPR008254">
    <property type="entry name" value="Flavodoxin/NO_synth"/>
</dbReference>
<dbReference type="PROSITE" id="PS50902">
    <property type="entry name" value="FLAVODOXIN_LIKE"/>
    <property type="match status" value="1"/>
</dbReference>
<feature type="chain" id="PRO_5047093923" evidence="2">
    <location>
        <begin position="19"/>
        <end position="224"/>
    </location>
</feature>
<feature type="region of interest" description="Disordered" evidence="1">
    <location>
        <begin position="23"/>
        <end position="58"/>
    </location>
</feature>
<proteinExistence type="predicted"/>
<evidence type="ECO:0000259" key="3">
    <source>
        <dbReference type="PROSITE" id="PS50902"/>
    </source>
</evidence>
<organism evidence="4 5">
    <name type="scientific">Anaerobutyricum soehngenii</name>
    <dbReference type="NCBI Taxonomy" id="105843"/>
    <lineage>
        <taxon>Bacteria</taxon>
        <taxon>Bacillati</taxon>
        <taxon>Bacillota</taxon>
        <taxon>Clostridia</taxon>
        <taxon>Lachnospirales</taxon>
        <taxon>Lachnospiraceae</taxon>
        <taxon>Anaerobutyricum</taxon>
    </lineage>
</organism>
<keyword evidence="2" id="KW-0732">Signal</keyword>
<dbReference type="RefSeq" id="WP_209292862.1">
    <property type="nucleotide sequence ID" value="NZ_JAFIQO010000025.1"/>
</dbReference>
<dbReference type="NCBIfam" id="NF005501">
    <property type="entry name" value="PRK07116.1"/>
    <property type="match status" value="1"/>
</dbReference>
<dbReference type="InterPro" id="IPR029039">
    <property type="entry name" value="Flavoprotein-like_sf"/>
</dbReference>
<evidence type="ECO:0000313" key="4">
    <source>
        <dbReference type="EMBL" id="MBP0055925.1"/>
    </source>
</evidence>
<dbReference type="PANTHER" id="PTHR39201:SF1">
    <property type="entry name" value="FLAVODOXIN-LIKE DOMAIN-CONTAINING PROTEIN"/>
    <property type="match status" value="1"/>
</dbReference>
<dbReference type="EMBL" id="JAFIQO010000025">
    <property type="protein sequence ID" value="MBP0055925.1"/>
    <property type="molecule type" value="Genomic_DNA"/>
</dbReference>
<dbReference type="SUPFAM" id="SSF52218">
    <property type="entry name" value="Flavoproteins"/>
    <property type="match status" value="1"/>
</dbReference>
<keyword evidence="5" id="KW-1185">Reference proteome</keyword>
<reference evidence="4 5" key="1">
    <citation type="submission" date="2021-02" db="EMBL/GenBank/DDBJ databases">
        <title>Lactate utilizing bacteria of the human gut.</title>
        <authorList>
            <person name="Sheridan P.O."/>
        </authorList>
    </citation>
    <scope>NUCLEOTIDE SEQUENCE [LARGE SCALE GENOMIC DNA]</scope>
    <source>
        <strain evidence="4 5">HTF-83D</strain>
    </source>
</reference>
<dbReference type="PANTHER" id="PTHR39201">
    <property type="entry name" value="EXPORTED PROTEIN-RELATED"/>
    <property type="match status" value="1"/>
</dbReference>
<dbReference type="Pfam" id="PF12682">
    <property type="entry name" value="Flavodoxin_4"/>
    <property type="match status" value="1"/>
</dbReference>
<name>A0ABS3ZF60_9FIRM</name>
<evidence type="ECO:0000256" key="2">
    <source>
        <dbReference type="SAM" id="SignalP"/>
    </source>
</evidence>
<feature type="compositionally biased region" description="Polar residues" evidence="1">
    <location>
        <begin position="23"/>
        <end position="34"/>
    </location>
</feature>
<gene>
    <name evidence="4" type="ORF">JYQ75_00615</name>
</gene>
<sequence length="224" mass="24174">MKKAIAILLSLTMILGLAACGNSASQTEQPSTEDTSVESKADTNSAENSTDMENTDNQDVQDHKVLVAYFSATGTTKGVAEHIANGLNADIYEIVPEDPYTDADLNYNDNNSRTTIEMNDPNARPAISGSVENMEQYDIIFVGYPIWWGEAPRIVSTFMESYDFSGKTIVPFCTSGGSGMGSSAANLEQLTTGAQWLSGEHLSGSDSQDEVMEWVNGLGLNFEE</sequence>
<evidence type="ECO:0000313" key="5">
    <source>
        <dbReference type="Proteomes" id="UP001315001"/>
    </source>
</evidence>
<feature type="domain" description="Flavodoxin-like" evidence="3">
    <location>
        <begin position="65"/>
        <end position="219"/>
    </location>
</feature>